<dbReference type="Proteomes" id="UP000004633">
    <property type="component" value="Unassembled WGS sequence"/>
</dbReference>
<proteinExistence type="predicted"/>
<evidence type="ECO:0000313" key="2">
    <source>
        <dbReference type="EMBL" id="EFW28712.1"/>
    </source>
</evidence>
<dbReference type="HOGENOM" id="CLU_171113_0_0_9"/>
<organism evidence="2 3">
    <name type="scientific">Selenomonas artemidis F0399</name>
    <dbReference type="NCBI Taxonomy" id="749551"/>
    <lineage>
        <taxon>Bacteria</taxon>
        <taxon>Bacillati</taxon>
        <taxon>Bacillota</taxon>
        <taxon>Negativicutes</taxon>
        <taxon>Selenomonadales</taxon>
        <taxon>Selenomonadaceae</taxon>
        <taxon>Selenomonas</taxon>
    </lineage>
</organism>
<dbReference type="InterPro" id="IPR006121">
    <property type="entry name" value="HMA_dom"/>
</dbReference>
<feature type="domain" description="HMA" evidence="1">
    <location>
        <begin position="61"/>
        <end position="108"/>
    </location>
</feature>
<gene>
    <name evidence="2" type="ORF">HMPREF9555_02154</name>
</gene>
<dbReference type="InterPro" id="IPR036163">
    <property type="entry name" value="HMA_dom_sf"/>
</dbReference>
<protein>
    <recommendedName>
        <fullName evidence="1">HMA domain-containing protein</fullName>
    </recommendedName>
</protein>
<dbReference type="AlphaFoldDB" id="E7N559"/>
<keyword evidence="3" id="KW-1185">Reference proteome</keyword>
<dbReference type="Gene3D" id="3.30.70.100">
    <property type="match status" value="1"/>
</dbReference>
<evidence type="ECO:0000313" key="3">
    <source>
        <dbReference type="Proteomes" id="UP000004633"/>
    </source>
</evidence>
<dbReference type="Pfam" id="PF00403">
    <property type="entry name" value="HMA"/>
    <property type="match status" value="1"/>
</dbReference>
<reference evidence="2 3" key="1">
    <citation type="submission" date="2010-08" db="EMBL/GenBank/DDBJ databases">
        <authorList>
            <person name="Weinstock G."/>
            <person name="Sodergren E."/>
            <person name="Clifton S."/>
            <person name="Fulton L."/>
            <person name="Fulton B."/>
            <person name="Courtney L."/>
            <person name="Fronick C."/>
            <person name="Harrison M."/>
            <person name="Strong C."/>
            <person name="Farmer C."/>
            <person name="Delahaunty K."/>
            <person name="Markovic C."/>
            <person name="Hall O."/>
            <person name="Minx P."/>
            <person name="Tomlinson C."/>
            <person name="Mitreva M."/>
            <person name="Hou S."/>
            <person name="Chen J."/>
            <person name="Wollam A."/>
            <person name="Pepin K.H."/>
            <person name="Johnson M."/>
            <person name="Bhonagiri V."/>
            <person name="Zhang X."/>
            <person name="Suruliraj S."/>
            <person name="Warren W."/>
            <person name="Chinwalla A."/>
            <person name="Mardis E.R."/>
            <person name="Wilson R.K."/>
        </authorList>
    </citation>
    <scope>NUCLEOTIDE SEQUENCE [LARGE SCALE GENOMIC DNA]</scope>
    <source>
        <strain evidence="2 3">F0399</strain>
    </source>
</reference>
<dbReference type="SUPFAM" id="SSF55008">
    <property type="entry name" value="HMA, heavy metal-associated domain"/>
    <property type="match status" value="1"/>
</dbReference>
<comment type="caution">
    <text evidence="2">The sequence shown here is derived from an EMBL/GenBank/DDBJ whole genome shotgun (WGS) entry which is preliminary data.</text>
</comment>
<dbReference type="STRING" id="749551.HMPREF9555_02154"/>
<accession>E7N559</accession>
<name>E7N559_9FIRM</name>
<dbReference type="EMBL" id="AECV01000061">
    <property type="protein sequence ID" value="EFW28712.1"/>
    <property type="molecule type" value="Genomic_DNA"/>
</dbReference>
<sequence>MIGLYDCERALHKMRNYVKRQVQIPALKENDPMCKDCGCGEIAESTTHVQFFVRGYTEENAAAVQNALLGLPGVLYVHIHVHDGETTVDYTPAKTKLMEIARTIESHGLTAEL</sequence>
<evidence type="ECO:0000259" key="1">
    <source>
        <dbReference type="Pfam" id="PF00403"/>
    </source>
</evidence>
<dbReference type="GO" id="GO:0046872">
    <property type="term" value="F:metal ion binding"/>
    <property type="evidence" value="ECO:0007669"/>
    <property type="project" value="InterPro"/>
</dbReference>